<keyword evidence="3 5" id="KW-0012">Acyltransferase</keyword>
<dbReference type="PANTHER" id="PTHR10993:SF7">
    <property type="entry name" value="LIPOYLTRANSFERASE 2, MITOCHONDRIAL-RELATED"/>
    <property type="match status" value="1"/>
</dbReference>
<keyword evidence="2 5" id="KW-0808">Transferase</keyword>
<dbReference type="PANTHER" id="PTHR10993">
    <property type="entry name" value="OCTANOYLTRANSFERASE"/>
    <property type="match status" value="1"/>
</dbReference>
<name>A0A1X7NHA5_9MICO</name>
<comment type="pathway">
    <text evidence="1 5 6">Protein modification; protein lipoylation via endogenous pathway; protein N(6)-(lipoyl)lysine from octanoyl-[acyl-carrier-protein]: step 1/2.</text>
</comment>
<organism evidence="11 12">
    <name type="scientific">Rathayibacter oskolensis</name>
    <dbReference type="NCBI Taxonomy" id="1891671"/>
    <lineage>
        <taxon>Bacteria</taxon>
        <taxon>Bacillati</taxon>
        <taxon>Actinomycetota</taxon>
        <taxon>Actinomycetes</taxon>
        <taxon>Micrococcales</taxon>
        <taxon>Microbacteriaceae</taxon>
        <taxon>Rathayibacter</taxon>
    </lineage>
</organism>
<feature type="binding site" evidence="5 8">
    <location>
        <begin position="141"/>
        <end position="143"/>
    </location>
    <ligand>
        <name>substrate</name>
    </ligand>
</feature>
<dbReference type="UniPathway" id="UPA00538">
    <property type="reaction ID" value="UER00592"/>
</dbReference>
<evidence type="ECO:0000256" key="2">
    <source>
        <dbReference type="ARBA" id="ARBA00022679"/>
    </source>
</evidence>
<dbReference type="HAMAP" id="MF_00013">
    <property type="entry name" value="LipB"/>
    <property type="match status" value="1"/>
</dbReference>
<dbReference type="PIRSF" id="PIRSF016262">
    <property type="entry name" value="LPLase"/>
    <property type="match status" value="1"/>
</dbReference>
<accession>A0A1X7NHA5</accession>
<dbReference type="RefSeq" id="WP_085475671.1">
    <property type="nucleotide sequence ID" value="NZ_FXBM01000001.1"/>
</dbReference>
<dbReference type="STRING" id="1891671.SAMN06295885_1268"/>
<dbReference type="EC" id="2.3.1.181" evidence="5 6"/>
<dbReference type="PROSITE" id="PS01313">
    <property type="entry name" value="LIPB"/>
    <property type="match status" value="1"/>
</dbReference>
<dbReference type="InterPro" id="IPR045864">
    <property type="entry name" value="aa-tRNA-synth_II/BPL/LPL"/>
</dbReference>
<dbReference type="PROSITE" id="PS51733">
    <property type="entry name" value="BPL_LPL_CATALYTIC"/>
    <property type="match status" value="1"/>
</dbReference>
<comment type="subcellular location">
    <subcellularLocation>
        <location evidence="5">Cytoplasm</location>
    </subcellularLocation>
</comment>
<protein>
    <recommendedName>
        <fullName evidence="5 6">Octanoyltransferase</fullName>
        <ecNumber evidence="5 6">2.3.1.181</ecNumber>
    </recommendedName>
    <alternativeName>
        <fullName evidence="5">Lipoate-protein ligase B</fullName>
    </alternativeName>
    <alternativeName>
        <fullName evidence="5">Lipoyl/octanoyl transferase</fullName>
    </alternativeName>
    <alternativeName>
        <fullName evidence="5">Octanoyl-[acyl-carrier-protein]-protein N-octanoyltransferase</fullName>
    </alternativeName>
</protein>
<dbReference type="EMBL" id="FXBM01000001">
    <property type="protein sequence ID" value="SMH36738.1"/>
    <property type="molecule type" value="Genomic_DNA"/>
</dbReference>
<evidence type="ECO:0000256" key="6">
    <source>
        <dbReference type="PIRNR" id="PIRNR016262"/>
    </source>
</evidence>
<dbReference type="CDD" id="cd16444">
    <property type="entry name" value="LipB"/>
    <property type="match status" value="1"/>
</dbReference>
<evidence type="ECO:0000256" key="8">
    <source>
        <dbReference type="PIRSR" id="PIRSR016262-2"/>
    </source>
</evidence>
<feature type="binding site" evidence="5 8">
    <location>
        <begin position="154"/>
        <end position="156"/>
    </location>
    <ligand>
        <name>substrate</name>
    </ligand>
</feature>
<evidence type="ECO:0000313" key="12">
    <source>
        <dbReference type="Proteomes" id="UP000193711"/>
    </source>
</evidence>
<evidence type="ECO:0000313" key="11">
    <source>
        <dbReference type="EMBL" id="SMH36738.1"/>
    </source>
</evidence>
<dbReference type="NCBIfam" id="TIGR00214">
    <property type="entry name" value="lipB"/>
    <property type="match status" value="1"/>
</dbReference>
<comment type="catalytic activity">
    <reaction evidence="5 6">
        <text>octanoyl-[ACP] + L-lysyl-[protein] = N(6)-octanoyl-L-lysyl-[protein] + holo-[ACP] + H(+)</text>
        <dbReference type="Rhea" id="RHEA:17665"/>
        <dbReference type="Rhea" id="RHEA-COMP:9636"/>
        <dbReference type="Rhea" id="RHEA-COMP:9685"/>
        <dbReference type="Rhea" id="RHEA-COMP:9752"/>
        <dbReference type="Rhea" id="RHEA-COMP:9928"/>
        <dbReference type="ChEBI" id="CHEBI:15378"/>
        <dbReference type="ChEBI" id="CHEBI:29969"/>
        <dbReference type="ChEBI" id="CHEBI:64479"/>
        <dbReference type="ChEBI" id="CHEBI:78463"/>
        <dbReference type="ChEBI" id="CHEBI:78809"/>
        <dbReference type="EC" id="2.3.1.181"/>
    </reaction>
</comment>
<evidence type="ECO:0000256" key="1">
    <source>
        <dbReference type="ARBA" id="ARBA00004821"/>
    </source>
</evidence>
<comment type="miscellaneous">
    <text evidence="5">In the reaction, the free carboxyl group of octanoic acid is attached via an amide linkage to the epsilon-amino group of a specific lysine residue of lipoyl domains of lipoate-dependent enzymes.</text>
</comment>
<evidence type="ECO:0000256" key="3">
    <source>
        <dbReference type="ARBA" id="ARBA00023315"/>
    </source>
</evidence>
<dbReference type="SUPFAM" id="SSF55681">
    <property type="entry name" value="Class II aaRS and biotin synthetases"/>
    <property type="match status" value="1"/>
</dbReference>
<comment type="function">
    <text evidence="4 5 6">Catalyzes the transfer of endogenously produced octanoic acid from octanoyl-acyl-carrier-protein onto the lipoyl domains of lipoate-dependent enzymes. Lipoyl-ACP can also act as a substrate although octanoyl-ACP is likely to be the physiological substrate.</text>
</comment>
<evidence type="ECO:0000256" key="7">
    <source>
        <dbReference type="PIRSR" id="PIRSR016262-1"/>
    </source>
</evidence>
<dbReference type="InterPro" id="IPR004143">
    <property type="entry name" value="BPL_LPL_catalytic"/>
</dbReference>
<dbReference type="GO" id="GO:0009249">
    <property type="term" value="P:protein lipoylation"/>
    <property type="evidence" value="ECO:0007669"/>
    <property type="project" value="InterPro"/>
</dbReference>
<dbReference type="NCBIfam" id="NF010925">
    <property type="entry name" value="PRK14345.1"/>
    <property type="match status" value="1"/>
</dbReference>
<evidence type="ECO:0000256" key="9">
    <source>
        <dbReference type="PIRSR" id="PIRSR016262-3"/>
    </source>
</evidence>
<reference evidence="12" key="1">
    <citation type="submission" date="2017-04" db="EMBL/GenBank/DDBJ databases">
        <authorList>
            <person name="Varghese N."/>
            <person name="Submissions S."/>
        </authorList>
    </citation>
    <scope>NUCLEOTIDE SEQUENCE [LARGE SCALE GENOMIC DNA]</scope>
    <source>
        <strain evidence="12">VKM Ac-2121</strain>
    </source>
</reference>
<feature type="binding site" evidence="5 8">
    <location>
        <begin position="71"/>
        <end position="78"/>
    </location>
    <ligand>
        <name>substrate</name>
    </ligand>
</feature>
<dbReference type="OrthoDB" id="9787061at2"/>
<dbReference type="AlphaFoldDB" id="A0A1X7NHA5"/>
<evidence type="ECO:0000259" key="10">
    <source>
        <dbReference type="PROSITE" id="PS51733"/>
    </source>
</evidence>
<dbReference type="GO" id="GO:0005737">
    <property type="term" value="C:cytoplasm"/>
    <property type="evidence" value="ECO:0007669"/>
    <property type="project" value="UniProtKB-SubCell"/>
</dbReference>
<comment type="similarity">
    <text evidence="5 6">Belongs to the LipB family.</text>
</comment>
<gene>
    <name evidence="5" type="primary">lipB</name>
    <name evidence="11" type="ORF">SAMN06295885_1268</name>
</gene>
<dbReference type="InterPro" id="IPR000544">
    <property type="entry name" value="Octanoyltransferase"/>
</dbReference>
<dbReference type="Gene3D" id="3.30.930.10">
    <property type="entry name" value="Bira Bifunctional Protein, Domain 2"/>
    <property type="match status" value="1"/>
</dbReference>
<dbReference type="GO" id="GO:0033819">
    <property type="term" value="F:lipoyl(octanoyl) transferase activity"/>
    <property type="evidence" value="ECO:0007669"/>
    <property type="project" value="UniProtKB-EC"/>
</dbReference>
<evidence type="ECO:0000256" key="4">
    <source>
        <dbReference type="ARBA" id="ARBA00024732"/>
    </source>
</evidence>
<dbReference type="InterPro" id="IPR020605">
    <property type="entry name" value="Octanoyltransferase_CS"/>
</dbReference>
<feature type="domain" description="BPL/LPL catalytic" evidence="10">
    <location>
        <begin position="33"/>
        <end position="211"/>
    </location>
</feature>
<proteinExistence type="inferred from homology"/>
<evidence type="ECO:0000256" key="5">
    <source>
        <dbReference type="HAMAP-Rule" id="MF_00013"/>
    </source>
</evidence>
<feature type="site" description="Lowers pKa of active site Cys" evidence="5 9">
    <location>
        <position position="138"/>
    </location>
</feature>
<feature type="active site" description="Acyl-thioester intermediate" evidence="5 7">
    <location>
        <position position="172"/>
    </location>
</feature>
<keyword evidence="5" id="KW-0963">Cytoplasm</keyword>
<dbReference type="Proteomes" id="UP000193711">
    <property type="component" value="Unassembled WGS sequence"/>
</dbReference>
<sequence length="222" mass="23593">MIETLVAGDSAEPLDYRDGWQLQRRLHAEIVAGARPSTLVLCEHASVYTAGRRTEPHERPSDGSPVVDVDRGGRITWHGPGQLVGYPLVRLREPVDVVAYVRSLEGVIIEVLRDLGVEGGRVDGRSGVWVQRDSGADKIAAIGIRVASGVTMHGFSLNVSNSLEPYTRIVACGIADAGVTTIERELGSALPMAVVRARVMARFSEAAPAFAADVSASEGLAA</sequence>
<keyword evidence="12" id="KW-1185">Reference proteome</keyword>
<dbReference type="Pfam" id="PF21948">
    <property type="entry name" value="LplA-B_cat"/>
    <property type="match status" value="1"/>
</dbReference>